<dbReference type="NCBIfam" id="TIGR00413">
    <property type="entry name" value="rlpA"/>
    <property type="match status" value="1"/>
</dbReference>
<evidence type="ECO:0000256" key="2">
    <source>
        <dbReference type="ARBA" id="ARBA00023316"/>
    </source>
</evidence>
<dbReference type="InterPro" id="IPR012997">
    <property type="entry name" value="RplA"/>
</dbReference>
<dbReference type="CDD" id="cd22268">
    <property type="entry name" value="DPBB_RlpA-like"/>
    <property type="match status" value="1"/>
</dbReference>
<dbReference type="InterPro" id="IPR009009">
    <property type="entry name" value="RlpA-like_DPBB"/>
</dbReference>
<evidence type="ECO:0000256" key="4">
    <source>
        <dbReference type="RuleBase" id="RU003495"/>
    </source>
</evidence>
<feature type="domain" description="RlpA-like protein double-psi beta-barrel" evidence="5">
    <location>
        <begin position="29"/>
        <end position="116"/>
    </location>
</feature>
<dbReference type="Proteomes" id="UP001597215">
    <property type="component" value="Unassembled WGS sequence"/>
</dbReference>
<dbReference type="InterPro" id="IPR034718">
    <property type="entry name" value="RlpA"/>
</dbReference>
<evidence type="ECO:0000313" key="6">
    <source>
        <dbReference type="EMBL" id="MFD1766786.1"/>
    </source>
</evidence>
<reference evidence="7" key="1">
    <citation type="journal article" date="2019" name="Int. J. Syst. Evol. Microbiol.">
        <title>The Global Catalogue of Microorganisms (GCM) 10K type strain sequencing project: providing services to taxonomists for standard genome sequencing and annotation.</title>
        <authorList>
            <consortium name="The Broad Institute Genomics Platform"/>
            <consortium name="The Broad Institute Genome Sequencing Center for Infectious Disease"/>
            <person name="Wu L."/>
            <person name="Ma J."/>
        </authorList>
    </citation>
    <scope>NUCLEOTIDE SEQUENCE [LARGE SCALE GENOMIC DNA]</scope>
    <source>
        <strain evidence="7">CGMCC 1.12449</strain>
    </source>
</reference>
<comment type="function">
    <text evidence="3">Lytic transglycosylase with a strong preference for naked glycan strands that lack stem peptides.</text>
</comment>
<evidence type="ECO:0000256" key="3">
    <source>
        <dbReference type="HAMAP-Rule" id="MF_02071"/>
    </source>
</evidence>
<dbReference type="Pfam" id="PF03330">
    <property type="entry name" value="DPBB_1"/>
    <property type="match status" value="1"/>
</dbReference>
<keyword evidence="1 3" id="KW-0456">Lyase</keyword>
<feature type="signal peptide" evidence="3">
    <location>
        <begin position="1"/>
        <end position="19"/>
    </location>
</feature>
<dbReference type="EMBL" id="JBHUEL010000007">
    <property type="protein sequence ID" value="MFD1766786.1"/>
    <property type="molecule type" value="Genomic_DNA"/>
</dbReference>
<accession>A0ABW4MCJ4</accession>
<organism evidence="6 7">
    <name type="scientific">Sphingorhabdus buctiana</name>
    <dbReference type="NCBI Taxonomy" id="1508805"/>
    <lineage>
        <taxon>Bacteria</taxon>
        <taxon>Pseudomonadati</taxon>
        <taxon>Pseudomonadota</taxon>
        <taxon>Alphaproteobacteria</taxon>
        <taxon>Sphingomonadales</taxon>
        <taxon>Sphingomonadaceae</taxon>
        <taxon>Sphingorhabdus</taxon>
    </lineage>
</organism>
<dbReference type="PANTHER" id="PTHR34183:SF8">
    <property type="entry name" value="ENDOLYTIC PEPTIDOGLYCAN TRANSGLYCOSYLASE RLPA-RELATED"/>
    <property type="match status" value="1"/>
</dbReference>
<gene>
    <name evidence="3" type="primary">rlpA</name>
    <name evidence="6" type="ORF">ACFSAG_08020</name>
</gene>
<dbReference type="SUPFAM" id="SSF50685">
    <property type="entry name" value="Barwin-like endoglucanases"/>
    <property type="match status" value="1"/>
</dbReference>
<name>A0ABW4MCJ4_9SPHN</name>
<proteinExistence type="inferred from homology"/>
<dbReference type="Gene3D" id="2.40.40.10">
    <property type="entry name" value="RlpA-like domain"/>
    <property type="match status" value="1"/>
</dbReference>
<comment type="similarity">
    <text evidence="3 4">Belongs to the RlpA family.</text>
</comment>
<dbReference type="RefSeq" id="WP_381513282.1">
    <property type="nucleotide sequence ID" value="NZ_JBHUEL010000007.1"/>
</dbReference>
<dbReference type="InterPro" id="IPR036908">
    <property type="entry name" value="RlpA-like_sf"/>
</dbReference>
<feature type="chain" id="PRO_5044928422" description="Endolytic peptidoglycan transglycosylase RlpA" evidence="3">
    <location>
        <begin position="20"/>
        <end position="125"/>
    </location>
</feature>
<keyword evidence="2 3" id="KW-0961">Cell wall biogenesis/degradation</keyword>
<dbReference type="EC" id="4.2.2.-" evidence="3"/>
<keyword evidence="3" id="KW-0732">Signal</keyword>
<sequence length="125" mass="13477" precursor="true">MKTQRYLLLTALLATPLAAQGIAEIDMGSGHASYYSNELAGRRTASGEPFNPADMTAAHRTAAFGTRIKVTHLGNGREVIVRVNDRGPWGRGRIIDLSYAAAKELGMHRSGTAQVRLTLVPESTE</sequence>
<evidence type="ECO:0000256" key="1">
    <source>
        <dbReference type="ARBA" id="ARBA00023239"/>
    </source>
</evidence>
<dbReference type="PANTHER" id="PTHR34183">
    <property type="entry name" value="ENDOLYTIC PEPTIDOGLYCAN TRANSGLYCOSYLASE RLPA"/>
    <property type="match status" value="1"/>
</dbReference>
<protein>
    <recommendedName>
        <fullName evidence="3">Endolytic peptidoglycan transglycosylase RlpA</fullName>
        <ecNumber evidence="3">4.2.2.-</ecNumber>
    </recommendedName>
</protein>
<dbReference type="HAMAP" id="MF_02071">
    <property type="entry name" value="RlpA"/>
    <property type="match status" value="1"/>
</dbReference>
<comment type="caution">
    <text evidence="6">The sequence shown here is derived from an EMBL/GenBank/DDBJ whole genome shotgun (WGS) entry which is preliminary data.</text>
</comment>
<evidence type="ECO:0000259" key="5">
    <source>
        <dbReference type="Pfam" id="PF03330"/>
    </source>
</evidence>
<keyword evidence="7" id="KW-1185">Reference proteome</keyword>
<evidence type="ECO:0000313" key="7">
    <source>
        <dbReference type="Proteomes" id="UP001597215"/>
    </source>
</evidence>